<keyword evidence="1" id="KW-0479">Metal-binding</keyword>
<evidence type="ECO:0000313" key="7">
    <source>
        <dbReference type="EMBL" id="CAH1267745.1"/>
    </source>
</evidence>
<name>A0A8K0A380_BRALA</name>
<dbReference type="FunFam" id="3.30.160.60:FF:000446">
    <property type="entry name" value="Zinc finger protein"/>
    <property type="match status" value="1"/>
</dbReference>
<dbReference type="GO" id="GO:0008270">
    <property type="term" value="F:zinc ion binding"/>
    <property type="evidence" value="ECO:0007669"/>
    <property type="project" value="UniProtKB-KW"/>
</dbReference>
<proteinExistence type="predicted"/>
<feature type="compositionally biased region" description="Basic and acidic residues" evidence="5">
    <location>
        <begin position="628"/>
        <end position="637"/>
    </location>
</feature>
<evidence type="ECO:0000259" key="6">
    <source>
        <dbReference type="PROSITE" id="PS00028"/>
    </source>
</evidence>
<dbReference type="PANTHER" id="PTHR24403:SF67">
    <property type="entry name" value="FI01116P-RELATED"/>
    <property type="match status" value="1"/>
</dbReference>
<evidence type="ECO:0000256" key="1">
    <source>
        <dbReference type="ARBA" id="ARBA00022723"/>
    </source>
</evidence>
<dbReference type="SUPFAM" id="SSF57667">
    <property type="entry name" value="beta-beta-alpha zinc fingers"/>
    <property type="match status" value="7"/>
</dbReference>
<evidence type="ECO:0000256" key="4">
    <source>
        <dbReference type="ARBA" id="ARBA00022833"/>
    </source>
</evidence>
<dbReference type="Pfam" id="PF00096">
    <property type="entry name" value="zf-C2H2"/>
    <property type="match status" value="1"/>
</dbReference>
<protein>
    <submittedName>
        <fullName evidence="7">ZNF782 protein</fullName>
    </submittedName>
</protein>
<feature type="region of interest" description="Disordered" evidence="5">
    <location>
        <begin position="1118"/>
        <end position="1180"/>
    </location>
</feature>
<feature type="region of interest" description="Disordered" evidence="5">
    <location>
        <begin position="604"/>
        <end position="752"/>
    </location>
</feature>
<dbReference type="InterPro" id="IPR050688">
    <property type="entry name" value="Zinc_finger/UBP_domain"/>
</dbReference>
<dbReference type="SMART" id="SM00355">
    <property type="entry name" value="ZnF_C2H2"/>
    <property type="match status" value="13"/>
</dbReference>
<dbReference type="Pfam" id="PF13909">
    <property type="entry name" value="zf-H2C2_5"/>
    <property type="match status" value="2"/>
</dbReference>
<dbReference type="EMBL" id="OV696691">
    <property type="protein sequence ID" value="CAH1267745.1"/>
    <property type="molecule type" value="Genomic_DNA"/>
</dbReference>
<feature type="compositionally biased region" description="Polar residues" evidence="5">
    <location>
        <begin position="713"/>
        <end position="728"/>
    </location>
</feature>
<feature type="compositionally biased region" description="Polar residues" evidence="5">
    <location>
        <begin position="508"/>
        <end position="517"/>
    </location>
</feature>
<keyword evidence="8" id="KW-1185">Reference proteome</keyword>
<evidence type="ECO:0000256" key="5">
    <source>
        <dbReference type="SAM" id="MobiDB-lite"/>
    </source>
</evidence>
<keyword evidence="2" id="KW-0677">Repeat</keyword>
<feature type="compositionally biased region" description="Basic residues" evidence="5">
    <location>
        <begin position="415"/>
        <end position="428"/>
    </location>
</feature>
<evidence type="ECO:0000256" key="3">
    <source>
        <dbReference type="ARBA" id="ARBA00022771"/>
    </source>
</evidence>
<sequence>MASPSIVKMSTMAFMDMNRVEGERLIAPRTGQFQRTPSFSSHPRSRVTTHIACSDCGFQASSELDFLRHVSTHKVVIDVENPRNRDGRTSNFPSPLKRMRMSLEDAERRFQHGHVYQTATVHKHNARREEGPATEQTSPAPLDLTTKPRRNTDEAPIDLRKPTSPTTQAVLRTGPMAISPGRGQSPDSQIPATTVQVTTSQLPAGQRHVNAPVMPRGPPPLIQVRRKSFQSHGILQVESRQTEPHDLTSVNCALVHPIIQQRMSNGQAFPICQGEQMKTVNTMQPSPPTPVVSPNIANLPPPPVGPKASSCRIQAPTRTTTPRRILPKQGTPSRDEVSTVSHQQLTAPPDTCDAAPARYHRLGRVPEYLRGGTWHPDQPTAVEYSVLEAGAEQKTSNRSSLEWAWMSAISTTIKQQRKRLKPGRKRGPKPGTNLNRPTRSLRPSPEVTKQPDKPQQNGPPNRQNKPQKVHNHVDEIELEQSPSQDIQEAQHQQQPQQSYTKELHKQNPEPNQQQSQKNDTEEQIEELKQSQGQVQAVGNTYQEPDKQQADAETTLCQDIGSKLWWQRLQELMITLGEKQKQDPSFAGKWFESLFSVQGKHFPNMSTTPIEKEASSEATVTQDEETPDDSGHARRSTVDSDYISMDEAEDLARKGSIPGHQSEYKEESTSPVDAVSTDCINAKDETSQTALPIEEELETSPEDQKSKNHEGVTTPKSDQVKSTDTTTAPGDTAVSPGHSDTVEKEKQHQEVLSQTQPLNVHFFRCTPCNFFTTSKQKKLAHIRKHREKFECSVCLKVCRDKKCLDDHMQEHTSQRQHECPHVSCNYRTPSISRLQSHKRTSHKNTCYQCPHCDYKTTVQGNMNRHVRKHTDERPYTCLHCPYAARVSHHLQEHMQRHAGERPFKCDVCSFATLKKTDLDRHQRCHTGEKPFACELCPYRAPQKRMLARHVLKIHQKQRPHRCQHCDFSAFDKKDIVEHMRLHSGEKPWKCSQCGYTTTRKRNLLRHVRVHTGEKPFQCQLCPYAAADRRNLSDHIRTHTDERPYRCTICGYGSRTKGQLSRHLKTQHEVKPYKCPHCPFTATDAARVHNHMQIHPHQLSAVYSNLFNLLGTRGEEGKGPHIDIINRGASDGLPSPTGSNESVSSLSGSPASSQAADTFSSGASDDGKCVGVSSETVPSITI</sequence>
<keyword evidence="3" id="KW-0863">Zinc-finger</keyword>
<gene>
    <name evidence="7" type="primary">ZNF782</name>
    <name evidence="7" type="ORF">BLAG_LOCUS20965</name>
</gene>
<dbReference type="PANTHER" id="PTHR24403">
    <property type="entry name" value="ZINC FINGER PROTEIN"/>
    <property type="match status" value="1"/>
</dbReference>
<feature type="region of interest" description="Disordered" evidence="5">
    <location>
        <begin position="121"/>
        <end position="167"/>
    </location>
</feature>
<feature type="region of interest" description="Disordered" evidence="5">
    <location>
        <begin position="414"/>
        <end position="534"/>
    </location>
</feature>
<feature type="region of interest" description="Disordered" evidence="5">
    <location>
        <begin position="322"/>
        <end position="356"/>
    </location>
</feature>
<accession>A0A8K0A380</accession>
<feature type="compositionally biased region" description="Low complexity" evidence="5">
    <location>
        <begin position="1137"/>
        <end position="1154"/>
    </location>
</feature>
<dbReference type="GO" id="GO:0005634">
    <property type="term" value="C:nucleus"/>
    <property type="evidence" value="ECO:0007669"/>
    <property type="project" value="TreeGrafter"/>
</dbReference>
<feature type="compositionally biased region" description="Polar residues" evidence="5">
    <location>
        <begin position="1171"/>
        <end position="1180"/>
    </location>
</feature>
<dbReference type="GO" id="GO:0045944">
    <property type="term" value="P:positive regulation of transcription by RNA polymerase II"/>
    <property type="evidence" value="ECO:0007669"/>
    <property type="project" value="TreeGrafter"/>
</dbReference>
<evidence type="ECO:0000256" key="2">
    <source>
        <dbReference type="ARBA" id="ARBA00022737"/>
    </source>
</evidence>
<feature type="compositionally biased region" description="Low complexity" evidence="5">
    <location>
        <begin position="346"/>
        <end position="356"/>
    </location>
</feature>
<dbReference type="InterPro" id="IPR036236">
    <property type="entry name" value="Znf_C2H2_sf"/>
</dbReference>
<organism evidence="7 8">
    <name type="scientific">Branchiostoma lanceolatum</name>
    <name type="common">Common lancelet</name>
    <name type="synonym">Amphioxus lanceolatum</name>
    <dbReference type="NCBI Taxonomy" id="7740"/>
    <lineage>
        <taxon>Eukaryota</taxon>
        <taxon>Metazoa</taxon>
        <taxon>Chordata</taxon>
        <taxon>Cephalochordata</taxon>
        <taxon>Leptocardii</taxon>
        <taxon>Amphioxiformes</taxon>
        <taxon>Branchiostomatidae</taxon>
        <taxon>Branchiostoma</taxon>
    </lineage>
</organism>
<dbReference type="AlphaFoldDB" id="A0A8K0A380"/>
<dbReference type="Gene3D" id="3.30.160.60">
    <property type="entry name" value="Classic Zinc Finger"/>
    <property type="match status" value="9"/>
</dbReference>
<dbReference type="Proteomes" id="UP000838412">
    <property type="component" value="Chromosome 6"/>
</dbReference>
<feature type="compositionally biased region" description="Polar residues" evidence="5">
    <location>
        <begin position="453"/>
        <end position="464"/>
    </location>
</feature>
<dbReference type="InterPro" id="IPR013087">
    <property type="entry name" value="Znf_C2H2_type"/>
</dbReference>
<feature type="domain" description="C2H2-type" evidence="6">
    <location>
        <begin position="790"/>
        <end position="810"/>
    </location>
</feature>
<dbReference type="PROSITE" id="PS00028">
    <property type="entry name" value="ZINC_FINGER_C2H2_1"/>
    <property type="match status" value="1"/>
</dbReference>
<feature type="compositionally biased region" description="Basic and acidic residues" evidence="5">
    <location>
        <begin position="739"/>
        <end position="748"/>
    </location>
</feature>
<keyword evidence="4" id="KW-0862">Zinc</keyword>
<dbReference type="OrthoDB" id="8113227at2759"/>
<feature type="compositionally biased region" description="Low complexity" evidence="5">
    <location>
        <begin position="484"/>
        <end position="497"/>
    </location>
</feature>
<dbReference type="FunFam" id="3.30.160.60:FF:000448">
    <property type="entry name" value="RE1-silencing transcription factor A"/>
    <property type="match status" value="1"/>
</dbReference>
<evidence type="ECO:0000313" key="8">
    <source>
        <dbReference type="Proteomes" id="UP000838412"/>
    </source>
</evidence>
<feature type="compositionally biased region" description="Basic and acidic residues" evidence="5">
    <location>
        <begin position="150"/>
        <end position="161"/>
    </location>
</feature>
<dbReference type="FunFam" id="3.30.160.60:FF:002343">
    <property type="entry name" value="Zinc finger protein 33A"/>
    <property type="match status" value="2"/>
</dbReference>
<reference evidence="7" key="1">
    <citation type="submission" date="2022-01" db="EMBL/GenBank/DDBJ databases">
        <authorList>
            <person name="Braso-Vives M."/>
        </authorList>
    </citation>
    <scope>NUCLEOTIDE SEQUENCE</scope>
</reference>